<proteinExistence type="predicted"/>
<name>A0A2P2ECL2_9PROT</name>
<evidence type="ECO:0000313" key="4">
    <source>
        <dbReference type="EMBL" id="GBF58793.1"/>
    </source>
</evidence>
<dbReference type="RefSeq" id="WP_192576322.1">
    <property type="nucleotide sequence ID" value="NZ_BFBR01000008.1"/>
</dbReference>
<dbReference type="Proteomes" id="UP000245086">
    <property type="component" value="Unassembled WGS sequence"/>
</dbReference>
<dbReference type="InterPro" id="IPR027385">
    <property type="entry name" value="Beta-barrel_OMP"/>
</dbReference>
<protein>
    <recommendedName>
        <fullName evidence="3">Outer membrane protein beta-barrel domain-containing protein</fullName>
    </recommendedName>
</protein>
<reference evidence="4 5" key="1">
    <citation type="journal article" date="2018" name="Genome Announc.">
        <title>Draft Genome Sequence of "Candidatus Phycosocius bacilliformis," an Alphaproteobacterial Ectosymbiont of the Hydrocarbon-Producing Green Alga Botryococcus braunii.</title>
        <authorList>
            <person name="Tanabe Y."/>
            <person name="Yamaguchi H."/>
            <person name="Watanabe M.M."/>
        </authorList>
    </citation>
    <scope>NUCLEOTIDE SEQUENCE [LARGE SCALE GENOMIC DNA]</scope>
    <source>
        <strain evidence="4 5">BOTRYCO-2</strain>
    </source>
</reference>
<feature type="signal peptide" evidence="2">
    <location>
        <begin position="1"/>
        <end position="21"/>
    </location>
</feature>
<dbReference type="Gene3D" id="2.40.160.20">
    <property type="match status" value="1"/>
</dbReference>
<organism evidence="4 5">
    <name type="scientific">Candidatus Phycosocius bacilliformis</name>
    <dbReference type="NCBI Taxonomy" id="1445552"/>
    <lineage>
        <taxon>Bacteria</taxon>
        <taxon>Pseudomonadati</taxon>
        <taxon>Pseudomonadota</taxon>
        <taxon>Alphaproteobacteria</taxon>
        <taxon>Caulobacterales</taxon>
        <taxon>Caulobacterales incertae sedis</taxon>
        <taxon>Candidatus Phycosocius</taxon>
    </lineage>
</organism>
<evidence type="ECO:0000259" key="3">
    <source>
        <dbReference type="Pfam" id="PF13505"/>
    </source>
</evidence>
<dbReference type="EMBL" id="BFBR01000008">
    <property type="protein sequence ID" value="GBF58793.1"/>
    <property type="molecule type" value="Genomic_DNA"/>
</dbReference>
<dbReference type="InterPro" id="IPR011250">
    <property type="entry name" value="OMP/PagP_B-barrel"/>
</dbReference>
<gene>
    <name evidence="4" type="ORF">PbB2_02481</name>
</gene>
<evidence type="ECO:0000256" key="2">
    <source>
        <dbReference type="SAM" id="SignalP"/>
    </source>
</evidence>
<sequence length="169" mass="17694">MRIFALAVLAATAFAAAPALAQDSAAGQVYVNGGYNHFQVGKSDTGTLNGRIGYQISPNFAVEGEGGFGINDDKVNNVTIKTRGSLGGFAVASAPVGERLSLMGRAGYVHRWTEAKAGSVKTKDDDGSFAVGVGGQYMFDDANGIRVDYTRYTEGKGSDGFAASYVRKF</sequence>
<dbReference type="SUPFAM" id="SSF56925">
    <property type="entry name" value="OMPA-like"/>
    <property type="match status" value="1"/>
</dbReference>
<comment type="caution">
    <text evidence="4">The sequence shown here is derived from an EMBL/GenBank/DDBJ whole genome shotgun (WGS) entry which is preliminary data.</text>
</comment>
<evidence type="ECO:0000256" key="1">
    <source>
        <dbReference type="ARBA" id="ARBA00022729"/>
    </source>
</evidence>
<evidence type="ECO:0000313" key="5">
    <source>
        <dbReference type="Proteomes" id="UP000245086"/>
    </source>
</evidence>
<dbReference type="AlphaFoldDB" id="A0A2P2ECL2"/>
<keyword evidence="1 2" id="KW-0732">Signal</keyword>
<feature type="domain" description="Outer membrane protein beta-barrel" evidence="3">
    <location>
        <begin position="7"/>
        <end position="156"/>
    </location>
</feature>
<keyword evidence="5" id="KW-1185">Reference proteome</keyword>
<feature type="chain" id="PRO_5015145866" description="Outer membrane protein beta-barrel domain-containing protein" evidence="2">
    <location>
        <begin position="22"/>
        <end position="169"/>
    </location>
</feature>
<accession>A0A2P2ECL2</accession>
<dbReference type="Pfam" id="PF13505">
    <property type="entry name" value="OMP_b-brl"/>
    <property type="match status" value="1"/>
</dbReference>